<evidence type="ECO:0000256" key="1">
    <source>
        <dbReference type="SAM" id="Phobius"/>
    </source>
</evidence>
<protein>
    <recommendedName>
        <fullName evidence="4">PH domain-containing protein</fullName>
    </recommendedName>
</protein>
<gene>
    <name evidence="2" type="ORF">QO231_04490</name>
</gene>
<reference evidence="3" key="1">
    <citation type="submission" date="2023-05" db="EMBL/GenBank/DDBJ databases">
        <title>Sedimentitalea sp. nov. JM2-8.</title>
        <authorList>
            <person name="Huang J."/>
        </authorList>
    </citation>
    <scope>NUCLEOTIDE SEQUENCE [LARGE SCALE GENOMIC DNA]</scope>
    <source>
        <strain evidence="3">KHS03</strain>
    </source>
</reference>
<dbReference type="EMBL" id="JASMWN010000002">
    <property type="protein sequence ID" value="MDU9003112.1"/>
    <property type="molecule type" value="Genomic_DNA"/>
</dbReference>
<keyword evidence="3" id="KW-1185">Reference proteome</keyword>
<feature type="transmembrane region" description="Helical" evidence="1">
    <location>
        <begin position="43"/>
        <end position="61"/>
    </location>
</feature>
<feature type="transmembrane region" description="Helical" evidence="1">
    <location>
        <begin position="20"/>
        <end position="37"/>
    </location>
</feature>
<keyword evidence="1" id="KW-0812">Transmembrane</keyword>
<sequence length="129" mass="14335">MTEIPIRFTADRQAYIQNHMTLAAVAMALAMFVLWLMGSPHIWTGAVAGLAAIALRGWYLASEQLAEVWEITDDTLSGPGGRRVPLDQIETLRSMTCFVQVITRGGDKHLIKYQADPAATIATIERHRR</sequence>
<dbReference type="Proteomes" id="UP001255416">
    <property type="component" value="Unassembled WGS sequence"/>
</dbReference>
<accession>A0ABU3VAB4</accession>
<evidence type="ECO:0000313" key="2">
    <source>
        <dbReference type="EMBL" id="MDU9003112.1"/>
    </source>
</evidence>
<evidence type="ECO:0008006" key="4">
    <source>
        <dbReference type="Google" id="ProtNLM"/>
    </source>
</evidence>
<keyword evidence="1" id="KW-0472">Membrane</keyword>
<dbReference type="RefSeq" id="WP_316773713.1">
    <property type="nucleotide sequence ID" value="NZ_JASMWN010000002.1"/>
</dbReference>
<evidence type="ECO:0000313" key="3">
    <source>
        <dbReference type="Proteomes" id="UP001255416"/>
    </source>
</evidence>
<keyword evidence="1" id="KW-1133">Transmembrane helix</keyword>
<name>A0ABU3VAB4_9RHOB</name>
<proteinExistence type="predicted"/>
<comment type="caution">
    <text evidence="2">The sequence shown here is derived from an EMBL/GenBank/DDBJ whole genome shotgun (WGS) entry which is preliminary data.</text>
</comment>
<organism evidence="2 3">
    <name type="scientific">Sedimentitalea todarodis</name>
    <dbReference type="NCBI Taxonomy" id="1631240"/>
    <lineage>
        <taxon>Bacteria</taxon>
        <taxon>Pseudomonadati</taxon>
        <taxon>Pseudomonadota</taxon>
        <taxon>Alphaproteobacteria</taxon>
        <taxon>Rhodobacterales</taxon>
        <taxon>Paracoccaceae</taxon>
        <taxon>Sedimentitalea</taxon>
    </lineage>
</organism>